<evidence type="ECO:0000313" key="3">
    <source>
        <dbReference type="EMBL" id="MDH6279886.1"/>
    </source>
</evidence>
<reference evidence="3 4" key="1">
    <citation type="submission" date="2023-04" db="EMBL/GenBank/DDBJ databases">
        <title>Forest soil microbial communities from Buena Vista Peninsula, Colon Province, Panama.</title>
        <authorList>
            <person name="Bouskill N."/>
        </authorList>
    </citation>
    <scope>NUCLEOTIDE SEQUENCE [LARGE SCALE GENOMIC DNA]</scope>
    <source>
        <strain evidence="3 4">CFH S0262</strain>
    </source>
</reference>
<dbReference type="InterPro" id="IPR000073">
    <property type="entry name" value="AB_hydrolase_1"/>
</dbReference>
<dbReference type="PANTHER" id="PTHR43433">
    <property type="entry name" value="HYDROLASE, ALPHA/BETA FOLD FAMILY PROTEIN"/>
    <property type="match status" value="1"/>
</dbReference>
<dbReference type="InterPro" id="IPR029058">
    <property type="entry name" value="AB_hydrolase_fold"/>
</dbReference>
<evidence type="ECO:0000256" key="1">
    <source>
        <dbReference type="SAM" id="MobiDB-lite"/>
    </source>
</evidence>
<accession>A0ABT6M6E9</accession>
<dbReference type="Pfam" id="PF00561">
    <property type="entry name" value="Abhydrolase_1"/>
    <property type="match status" value="1"/>
</dbReference>
<dbReference type="Gene3D" id="3.40.50.1820">
    <property type="entry name" value="alpha/beta hydrolase"/>
    <property type="match status" value="1"/>
</dbReference>
<dbReference type="Proteomes" id="UP001160334">
    <property type="component" value="Unassembled WGS sequence"/>
</dbReference>
<sequence>MATIATQQRRAPPVRREPPELGGGSWPRCVTIVAMTVDISEPARLGEVHLACGRAIGWAEWGHPEGIPVLLCPGAATTRSLGFGVAVLETLGVRLVSLDRPGLGLSTPQPGRSFRDFAADVEEFAALRGLGRPAMVGNSQGAPFALACAAAGVSGGLAIVSGADEVAAPWFADVLPDHLRGLVDLTASDPDEAERFFATLDADTMWQMVIDSSPASDLVVYRDPEFERIYRRCLGEAFAAGPGGYARDTVLAMSRWPFDLATIGVPVDLWYGEQDTSHSPDLGSSLAARIPGARRHIVAGIGGAVLWTHAETILRTLLGHTEPLG</sequence>
<proteinExistence type="predicted"/>
<evidence type="ECO:0000313" key="4">
    <source>
        <dbReference type="Proteomes" id="UP001160334"/>
    </source>
</evidence>
<keyword evidence="4" id="KW-1185">Reference proteome</keyword>
<evidence type="ECO:0000259" key="2">
    <source>
        <dbReference type="Pfam" id="PF00561"/>
    </source>
</evidence>
<feature type="domain" description="AB hydrolase-1" evidence="2">
    <location>
        <begin position="68"/>
        <end position="303"/>
    </location>
</feature>
<dbReference type="InterPro" id="IPR050471">
    <property type="entry name" value="AB_hydrolase"/>
</dbReference>
<protein>
    <submittedName>
        <fullName evidence="3">Pimeloyl-ACP methyl ester carboxylesterase</fullName>
    </submittedName>
</protein>
<comment type="caution">
    <text evidence="3">The sequence shown here is derived from an EMBL/GenBank/DDBJ whole genome shotgun (WGS) entry which is preliminary data.</text>
</comment>
<organism evidence="3 4">
    <name type="scientific">Prescottella agglutinans</name>
    <dbReference type="NCBI Taxonomy" id="1644129"/>
    <lineage>
        <taxon>Bacteria</taxon>
        <taxon>Bacillati</taxon>
        <taxon>Actinomycetota</taxon>
        <taxon>Actinomycetes</taxon>
        <taxon>Mycobacteriales</taxon>
        <taxon>Nocardiaceae</taxon>
        <taxon>Prescottella</taxon>
    </lineage>
</organism>
<gene>
    <name evidence="3" type="ORF">M2280_001095</name>
</gene>
<dbReference type="EMBL" id="JARXVC010000002">
    <property type="protein sequence ID" value="MDH6279886.1"/>
    <property type="molecule type" value="Genomic_DNA"/>
</dbReference>
<feature type="region of interest" description="Disordered" evidence="1">
    <location>
        <begin position="1"/>
        <end position="22"/>
    </location>
</feature>
<dbReference type="SUPFAM" id="SSF53474">
    <property type="entry name" value="alpha/beta-Hydrolases"/>
    <property type="match status" value="1"/>
</dbReference>
<name>A0ABT6M6E9_9NOCA</name>
<dbReference type="PANTHER" id="PTHR43433:SF10">
    <property type="entry name" value="AB HYDROLASE-1 DOMAIN-CONTAINING PROTEIN"/>
    <property type="match status" value="1"/>
</dbReference>